<dbReference type="Proteomes" id="UP001223743">
    <property type="component" value="Unassembled WGS sequence"/>
</dbReference>
<gene>
    <name evidence="2" type="ORF">QO015_002626</name>
</gene>
<sequence length="319" mass="35872">MSRTRGALAALIAFSLLMSGLAPAFAAVDVPPGNRFKQQPAIDMSSIKRTGETKESFEEKYKRILRVLRRDPGLIRQIKSSARRYGIDPIHMIGAIVGEHTYNVGVVDNAQAYYVKALAYLGTKDLVFGYKGESVDSFVSRPQFEECAKLSDSYDLWTCREYVWNKSFRGKTVDGVSYPRDRFSRVFFQPLFAGQTFGLGQINPLTALMVTDRVHRTSGLPLLDPEQAPKVYEAIMDPDSSLDYMAAIIRMSIDVYRDTAGVDISDNPGITATLYNVGDVKARARALAAERRKRKTAWPEENYYGWLVNDRIEELRGLL</sequence>
<evidence type="ECO:0008006" key="4">
    <source>
        <dbReference type="Google" id="ProtNLM"/>
    </source>
</evidence>
<accession>A0ABU0M7Q8</accession>
<feature type="signal peptide" evidence="1">
    <location>
        <begin position="1"/>
        <end position="26"/>
    </location>
</feature>
<dbReference type="EMBL" id="JAUSWJ010000001">
    <property type="protein sequence ID" value="MDQ0517013.1"/>
    <property type="molecule type" value="Genomic_DNA"/>
</dbReference>
<reference evidence="2 3" key="1">
    <citation type="submission" date="2023-07" db="EMBL/GenBank/DDBJ databases">
        <title>Genomic Encyclopedia of Type Strains, Phase IV (KMG-IV): sequencing the most valuable type-strain genomes for metagenomic binning, comparative biology and taxonomic classification.</title>
        <authorList>
            <person name="Goeker M."/>
        </authorList>
    </citation>
    <scope>NUCLEOTIDE SEQUENCE [LARGE SCALE GENOMIC DNA]</scope>
    <source>
        <strain evidence="2 3">B1-1</strain>
    </source>
</reference>
<comment type="caution">
    <text evidence="2">The sequence shown here is derived from an EMBL/GenBank/DDBJ whole genome shotgun (WGS) entry which is preliminary data.</text>
</comment>
<evidence type="ECO:0000313" key="2">
    <source>
        <dbReference type="EMBL" id="MDQ0517013.1"/>
    </source>
</evidence>
<dbReference type="Pfam" id="PF07182">
    <property type="entry name" value="DUF1402"/>
    <property type="match status" value="1"/>
</dbReference>
<evidence type="ECO:0000313" key="3">
    <source>
        <dbReference type="Proteomes" id="UP001223743"/>
    </source>
</evidence>
<dbReference type="InterPro" id="IPR009842">
    <property type="entry name" value="DUF1402"/>
</dbReference>
<dbReference type="RefSeq" id="WP_370877417.1">
    <property type="nucleotide sequence ID" value="NZ_JAPKNF010000001.1"/>
</dbReference>
<name>A0ABU0M7Q8_9HYPH</name>
<keyword evidence="3" id="KW-1185">Reference proteome</keyword>
<keyword evidence="1" id="KW-0732">Signal</keyword>
<dbReference type="Gene3D" id="1.10.530.10">
    <property type="match status" value="1"/>
</dbReference>
<protein>
    <recommendedName>
        <fullName evidence="4">DUF1402 family protein</fullName>
    </recommendedName>
</protein>
<proteinExistence type="predicted"/>
<feature type="chain" id="PRO_5047453957" description="DUF1402 family protein" evidence="1">
    <location>
        <begin position="27"/>
        <end position="319"/>
    </location>
</feature>
<organism evidence="2 3">
    <name type="scientific">Kaistia geumhonensis</name>
    <dbReference type="NCBI Taxonomy" id="410839"/>
    <lineage>
        <taxon>Bacteria</taxon>
        <taxon>Pseudomonadati</taxon>
        <taxon>Pseudomonadota</taxon>
        <taxon>Alphaproteobacteria</taxon>
        <taxon>Hyphomicrobiales</taxon>
        <taxon>Kaistiaceae</taxon>
        <taxon>Kaistia</taxon>
    </lineage>
</organism>
<evidence type="ECO:0000256" key="1">
    <source>
        <dbReference type="SAM" id="SignalP"/>
    </source>
</evidence>